<evidence type="ECO:0000259" key="2">
    <source>
        <dbReference type="PROSITE" id="PS50206"/>
    </source>
</evidence>
<dbReference type="Pfam" id="PF00581">
    <property type="entry name" value="Rhodanese"/>
    <property type="match status" value="1"/>
</dbReference>
<dbReference type="RefSeq" id="WP_004422058.1">
    <property type="nucleotide sequence ID" value="NZ_AJMR01000214.1"/>
</dbReference>
<keyword evidence="1" id="KW-0732">Signal</keyword>
<feature type="chain" id="PRO_5042257489" evidence="1">
    <location>
        <begin position="19"/>
        <end position="118"/>
    </location>
</feature>
<evidence type="ECO:0000256" key="1">
    <source>
        <dbReference type="SAM" id="SignalP"/>
    </source>
</evidence>
<dbReference type="Gene3D" id="3.40.250.10">
    <property type="entry name" value="Rhodanese-like domain"/>
    <property type="match status" value="1"/>
</dbReference>
<feature type="domain" description="Rhodanese" evidence="2">
    <location>
        <begin position="31"/>
        <end position="117"/>
    </location>
</feature>
<dbReference type="PANTHER" id="PTHR43031">
    <property type="entry name" value="FAD-DEPENDENT OXIDOREDUCTASE"/>
    <property type="match status" value="1"/>
</dbReference>
<feature type="signal peptide" evidence="1">
    <location>
        <begin position="1"/>
        <end position="18"/>
    </location>
</feature>
<evidence type="ECO:0000313" key="4">
    <source>
        <dbReference type="Proteomes" id="UP000218554"/>
    </source>
</evidence>
<dbReference type="Proteomes" id="UP000218554">
    <property type="component" value="Chromosome"/>
</dbReference>
<dbReference type="AlphaFoldDB" id="A0AAD1C2Q8"/>
<dbReference type="KEGG" id="pfuw:KF707C_33300"/>
<proteinExistence type="predicted"/>
<gene>
    <name evidence="3" type="ORF">KF707C_33300</name>
</gene>
<dbReference type="InterPro" id="IPR036873">
    <property type="entry name" value="Rhodanese-like_dom_sf"/>
</dbReference>
<organism evidence="3 4">
    <name type="scientific">Metapseudomonas furukawaii</name>
    <name type="common">Pseudomonas furukawaii</name>
    <dbReference type="NCBI Taxonomy" id="1149133"/>
    <lineage>
        <taxon>Bacteria</taxon>
        <taxon>Pseudomonadati</taxon>
        <taxon>Pseudomonadota</taxon>
        <taxon>Gammaproteobacteria</taxon>
        <taxon>Pseudomonadales</taxon>
        <taxon>Pseudomonadaceae</taxon>
        <taxon>Metapseudomonas</taxon>
    </lineage>
</organism>
<dbReference type="SUPFAM" id="SSF52821">
    <property type="entry name" value="Rhodanese/Cell cycle control phosphatase"/>
    <property type="match status" value="1"/>
</dbReference>
<name>A0AAD1C2Q8_METFU</name>
<accession>A0AAD1C2Q8</accession>
<dbReference type="PROSITE" id="PS50206">
    <property type="entry name" value="RHODANESE_3"/>
    <property type="match status" value="1"/>
</dbReference>
<dbReference type="PANTHER" id="PTHR43031:SF18">
    <property type="entry name" value="RHODANESE-RELATED SULFURTRANSFERASES"/>
    <property type="match status" value="1"/>
</dbReference>
<keyword evidence="4" id="KW-1185">Reference proteome</keyword>
<dbReference type="SMART" id="SM00450">
    <property type="entry name" value="RHOD"/>
    <property type="match status" value="1"/>
</dbReference>
<dbReference type="InterPro" id="IPR050229">
    <property type="entry name" value="GlpE_sulfurtransferase"/>
</dbReference>
<evidence type="ECO:0000313" key="3">
    <source>
        <dbReference type="EMBL" id="BAU75018.1"/>
    </source>
</evidence>
<dbReference type="EMBL" id="AP014862">
    <property type="protein sequence ID" value="BAU75018.1"/>
    <property type="molecule type" value="Genomic_DNA"/>
</dbReference>
<dbReference type="CDD" id="cd00158">
    <property type="entry name" value="RHOD"/>
    <property type="match status" value="1"/>
</dbReference>
<reference evidence="4" key="1">
    <citation type="submission" date="2015-05" db="EMBL/GenBank/DDBJ databases">
        <title>Draft genome sequencing of a biphenyl-degrading bacterium, Pseudomonas balearica KF707 (=NBRC110670).</title>
        <authorList>
            <person name="Kimura N."/>
            <person name="Hirose J."/>
            <person name="Watanabe T."/>
            <person name="Suenaga H."/>
            <person name="Fujihara H."/>
            <person name="Noguchi M."/>
            <person name="Hashimoto M."/>
            <person name="Shimodaira J."/>
            <person name="Tsuchikane K."/>
            <person name="Hosoyama A."/>
            <person name="Yamazoe A."/>
            <person name="Fujita N."/>
            <person name="Furukawa K."/>
        </authorList>
    </citation>
    <scope>NUCLEOTIDE SEQUENCE [LARGE SCALE GENOMIC DNA]</scope>
    <source>
        <strain evidence="4">DSM 10086 / NBRC 110670 / KF707</strain>
    </source>
</reference>
<dbReference type="InterPro" id="IPR001763">
    <property type="entry name" value="Rhodanese-like_dom"/>
</dbReference>
<reference evidence="3 4" key="2">
    <citation type="journal article" date="2017" name="Int. J. Syst. Evol. Microbiol.">
        <title>Pseudomonas furukawaii sp. nov., a polychlorinated biphenyl-degrading bacterium isolated from biphenyl-contaminated soil in Japan.</title>
        <authorList>
            <person name="Kimura N."/>
            <person name="Watanabe T."/>
            <person name="Suenaga H."/>
            <person name="Fujihara H."/>
            <person name="Futagami T."/>
            <person name="Goto M."/>
            <person name="Hanada S."/>
            <person name="Hirose J."/>
        </authorList>
    </citation>
    <scope>NUCLEOTIDE SEQUENCE [LARGE SCALE GENOMIC DNA]</scope>
    <source>
        <strain evidence="4">DSM 10086 / NBRC 110670 / KF707</strain>
    </source>
</reference>
<protein>
    <submittedName>
        <fullName evidence="3">Phage shock protein E</fullName>
    </submittedName>
</protein>
<sequence>MRTLVATLALTLALSASAGETDQASALQTLHQPNAVLIDVRTPEEIAEGALPGARFIGYEAIAGRIAEVAPDKDTPIVLYCRSGRRASIAQDSLEALGYTRVVNGGGYQDLKDALEKE</sequence>